<protein>
    <submittedName>
        <fullName evidence="2">Uncharacterized protein</fullName>
    </submittedName>
</protein>
<sequence length="102" mass="11374">MGAARGRRLDPTRDLGISPWQADRARRELQRWTADSLAQAIEAVATADAEIKGASRAPQFALERAVRTVAQARPALVGKRRRACHRRGAPRHRACEKPRRTV</sequence>
<dbReference type="Gene3D" id="1.20.272.10">
    <property type="match status" value="1"/>
</dbReference>
<reference evidence="3" key="1">
    <citation type="journal article" date="2019" name="Int. J. Syst. Evol. Microbiol.">
        <title>The Global Catalogue of Microorganisms (GCM) 10K type strain sequencing project: providing services to taxonomists for standard genome sequencing and annotation.</title>
        <authorList>
            <consortium name="The Broad Institute Genomics Platform"/>
            <consortium name="The Broad Institute Genome Sequencing Center for Infectious Disease"/>
            <person name="Wu L."/>
            <person name="Ma J."/>
        </authorList>
    </citation>
    <scope>NUCLEOTIDE SEQUENCE [LARGE SCALE GENOMIC DNA]</scope>
    <source>
        <strain evidence="3">NBRC 112299</strain>
    </source>
</reference>
<dbReference type="Proteomes" id="UP001157125">
    <property type="component" value="Unassembled WGS sequence"/>
</dbReference>
<dbReference type="SUPFAM" id="SSF48019">
    <property type="entry name" value="post-AAA+ oligomerization domain-like"/>
    <property type="match status" value="1"/>
</dbReference>
<accession>A0ABQ6I8X2</accession>
<evidence type="ECO:0000256" key="1">
    <source>
        <dbReference type="SAM" id="MobiDB-lite"/>
    </source>
</evidence>
<dbReference type="EMBL" id="BSUN01000001">
    <property type="protein sequence ID" value="GMA34225.1"/>
    <property type="molecule type" value="Genomic_DNA"/>
</dbReference>
<comment type="caution">
    <text evidence="2">The sequence shown here is derived from an EMBL/GenBank/DDBJ whole genome shotgun (WGS) entry which is preliminary data.</text>
</comment>
<evidence type="ECO:0000313" key="2">
    <source>
        <dbReference type="EMBL" id="GMA34225.1"/>
    </source>
</evidence>
<feature type="region of interest" description="Disordered" evidence="1">
    <location>
        <begin position="77"/>
        <end position="102"/>
    </location>
</feature>
<dbReference type="InterPro" id="IPR008921">
    <property type="entry name" value="DNA_pol3_clamp-load_cplx_C"/>
</dbReference>
<feature type="compositionally biased region" description="Basic and acidic residues" evidence="1">
    <location>
        <begin position="93"/>
        <end position="102"/>
    </location>
</feature>
<organism evidence="2 3">
    <name type="scientific">Demequina litorisediminis</name>
    <dbReference type="NCBI Taxonomy" id="1849022"/>
    <lineage>
        <taxon>Bacteria</taxon>
        <taxon>Bacillati</taxon>
        <taxon>Actinomycetota</taxon>
        <taxon>Actinomycetes</taxon>
        <taxon>Micrococcales</taxon>
        <taxon>Demequinaceae</taxon>
        <taxon>Demequina</taxon>
    </lineage>
</organism>
<proteinExistence type="predicted"/>
<name>A0ABQ6I8X2_9MICO</name>
<feature type="compositionally biased region" description="Basic residues" evidence="1">
    <location>
        <begin position="78"/>
        <end position="92"/>
    </location>
</feature>
<evidence type="ECO:0000313" key="3">
    <source>
        <dbReference type="Proteomes" id="UP001157125"/>
    </source>
</evidence>
<keyword evidence="3" id="KW-1185">Reference proteome</keyword>
<dbReference type="RefSeq" id="WP_284327296.1">
    <property type="nucleotide sequence ID" value="NZ_BSUN01000001.1"/>
</dbReference>
<gene>
    <name evidence="2" type="ORF">GCM10025876_04290</name>
</gene>